<dbReference type="AlphaFoldDB" id="G0UNA5"/>
<proteinExistence type="predicted"/>
<gene>
    <name evidence="1" type="ORF">TCIL3000_6_970</name>
</gene>
<protein>
    <submittedName>
        <fullName evidence="1">Uncharacterized protein</fullName>
    </submittedName>
</protein>
<sequence>MWLNRERNCEAVGRTVCTRREMPLWLWPRRAVARYGSLRLLDQWIGRGSLSYVCSDLVSLLRAELLSCMPQSRHNSVLIASSVLWVEVGRGASGERSVPEWL</sequence>
<organism evidence="1">
    <name type="scientific">Trypanosoma congolense (strain IL3000)</name>
    <dbReference type="NCBI Taxonomy" id="1068625"/>
    <lineage>
        <taxon>Eukaryota</taxon>
        <taxon>Discoba</taxon>
        <taxon>Euglenozoa</taxon>
        <taxon>Kinetoplastea</taxon>
        <taxon>Metakinetoplastina</taxon>
        <taxon>Trypanosomatida</taxon>
        <taxon>Trypanosomatidae</taxon>
        <taxon>Trypanosoma</taxon>
        <taxon>Nannomonas</taxon>
    </lineage>
</organism>
<evidence type="ECO:0000313" key="1">
    <source>
        <dbReference type="EMBL" id="CCC90865.1"/>
    </source>
</evidence>
<reference evidence="1" key="1">
    <citation type="journal article" date="2012" name="Proc. Natl. Acad. Sci. U.S.A.">
        <title>Antigenic diversity is generated by distinct evolutionary mechanisms in African trypanosome species.</title>
        <authorList>
            <person name="Jackson A.P."/>
            <person name="Berry A."/>
            <person name="Aslett M."/>
            <person name="Allison H.C."/>
            <person name="Burton P."/>
            <person name="Vavrova-Anderson J."/>
            <person name="Brown R."/>
            <person name="Browne H."/>
            <person name="Corton N."/>
            <person name="Hauser H."/>
            <person name="Gamble J."/>
            <person name="Gilderthorp R."/>
            <person name="Marcello L."/>
            <person name="McQuillan J."/>
            <person name="Otto T.D."/>
            <person name="Quail M.A."/>
            <person name="Sanders M.J."/>
            <person name="van Tonder A."/>
            <person name="Ginger M.L."/>
            <person name="Field M.C."/>
            <person name="Barry J.D."/>
            <person name="Hertz-Fowler C."/>
            <person name="Berriman M."/>
        </authorList>
    </citation>
    <scope>NUCLEOTIDE SEQUENCE</scope>
    <source>
        <strain evidence="1">IL3000</strain>
    </source>
</reference>
<dbReference type="EMBL" id="HE575319">
    <property type="protein sequence ID" value="CCC90865.1"/>
    <property type="molecule type" value="Genomic_DNA"/>
</dbReference>
<accession>G0UNA5</accession>
<name>G0UNA5_TRYCI</name>